<organism evidence="1 2">
    <name type="scientific">Ancylostoma duodenale</name>
    <dbReference type="NCBI Taxonomy" id="51022"/>
    <lineage>
        <taxon>Eukaryota</taxon>
        <taxon>Metazoa</taxon>
        <taxon>Ecdysozoa</taxon>
        <taxon>Nematoda</taxon>
        <taxon>Chromadorea</taxon>
        <taxon>Rhabditida</taxon>
        <taxon>Rhabditina</taxon>
        <taxon>Rhabditomorpha</taxon>
        <taxon>Strongyloidea</taxon>
        <taxon>Ancylostomatidae</taxon>
        <taxon>Ancylostomatinae</taxon>
        <taxon>Ancylostoma</taxon>
    </lineage>
</organism>
<dbReference type="Proteomes" id="UP000054047">
    <property type="component" value="Unassembled WGS sequence"/>
</dbReference>
<evidence type="ECO:0000313" key="2">
    <source>
        <dbReference type="Proteomes" id="UP000054047"/>
    </source>
</evidence>
<evidence type="ECO:0000313" key="1">
    <source>
        <dbReference type="EMBL" id="KIH46702.1"/>
    </source>
</evidence>
<accession>A0A0C2CA39</accession>
<keyword evidence="2" id="KW-1185">Reference proteome</keyword>
<reference evidence="1 2" key="1">
    <citation type="submission" date="2013-12" db="EMBL/GenBank/DDBJ databases">
        <title>Draft genome of the parsitic nematode Ancylostoma duodenale.</title>
        <authorList>
            <person name="Mitreva M."/>
        </authorList>
    </citation>
    <scope>NUCLEOTIDE SEQUENCE [LARGE SCALE GENOMIC DNA]</scope>
    <source>
        <strain evidence="1 2">Zhejiang</strain>
    </source>
</reference>
<proteinExistence type="predicted"/>
<protein>
    <submittedName>
        <fullName evidence="1">Uncharacterized protein</fullName>
    </submittedName>
</protein>
<dbReference type="AlphaFoldDB" id="A0A0C2CA39"/>
<gene>
    <name evidence="1" type="ORF">ANCDUO_23244</name>
</gene>
<sequence length="276" mass="31090">MELDAVTLALRLTNAVLSQLSTVLQIQAVYIFSDSEIVLNWIKHRPLTSVGARIFNRLMEIGKITQHLQSVGLQVHFAYIATQYNTADCATRESWPSTFNALNYDAGFENEHQGVSTIEKEAEIVKTLEEPREVLLTKKDLNKFQTIDLFVSLRKYSLQNATRVVALVLRHIIVPATRVNARRNFPIKLSALLEEVPTQNTPQLSGKEIATTGKMLVKQHQLATITPAILKSLQHLNIKFDPNDLLRCLGRLAKSDLDEESKTPLIVLQNSWLAEP</sequence>
<dbReference type="OrthoDB" id="5872779at2759"/>
<name>A0A0C2CA39_9BILA</name>
<dbReference type="EMBL" id="KN768668">
    <property type="protein sequence ID" value="KIH46702.1"/>
    <property type="molecule type" value="Genomic_DNA"/>
</dbReference>